<evidence type="ECO:0000313" key="1">
    <source>
        <dbReference type="EMBL" id="MFC4835008.1"/>
    </source>
</evidence>
<proteinExistence type="predicted"/>
<organism evidence="1 2">
    <name type="scientific">Actinomycetospora chibensis</name>
    <dbReference type="NCBI Taxonomy" id="663606"/>
    <lineage>
        <taxon>Bacteria</taxon>
        <taxon>Bacillati</taxon>
        <taxon>Actinomycetota</taxon>
        <taxon>Actinomycetes</taxon>
        <taxon>Pseudonocardiales</taxon>
        <taxon>Pseudonocardiaceae</taxon>
        <taxon>Actinomycetospora</taxon>
    </lineage>
</organism>
<keyword evidence="2" id="KW-1185">Reference proteome</keyword>
<dbReference type="EMBL" id="JBHSIM010000045">
    <property type="protein sequence ID" value="MFC4835008.1"/>
    <property type="molecule type" value="Genomic_DNA"/>
</dbReference>
<dbReference type="Proteomes" id="UP001595909">
    <property type="component" value="Unassembled WGS sequence"/>
</dbReference>
<dbReference type="RefSeq" id="WP_274187469.1">
    <property type="nucleotide sequence ID" value="NZ_BAABHN010000045.1"/>
</dbReference>
<sequence>MKDLEGLAHLHDLLQECRGVAYVPNGHSTFATFLAQESGCELCDFDAIIPLGWPSPVILRLGKVVVVGAIDDRGLLNGLMTSPLFAMLRKTPLHPIQVRALAAMVIARSARLNPQAAPLKYGVSEKKLWIARAEANNRVPKTLKNDAPSADTVLASLLNETHGMVKEQGGALGLLRVREGHPTYIPFRHDERSLSAVERTALLPNSADLF</sequence>
<reference evidence="2" key="1">
    <citation type="journal article" date="2019" name="Int. J. Syst. Evol. Microbiol.">
        <title>The Global Catalogue of Microorganisms (GCM) 10K type strain sequencing project: providing services to taxonomists for standard genome sequencing and annotation.</title>
        <authorList>
            <consortium name="The Broad Institute Genomics Platform"/>
            <consortium name="The Broad Institute Genome Sequencing Center for Infectious Disease"/>
            <person name="Wu L."/>
            <person name="Ma J."/>
        </authorList>
    </citation>
    <scope>NUCLEOTIDE SEQUENCE [LARGE SCALE GENOMIC DNA]</scope>
    <source>
        <strain evidence="2">CCUG 50347</strain>
    </source>
</reference>
<evidence type="ECO:0000313" key="2">
    <source>
        <dbReference type="Proteomes" id="UP001595909"/>
    </source>
</evidence>
<accession>A0ABV9RLD2</accession>
<comment type="caution">
    <text evidence="1">The sequence shown here is derived from an EMBL/GenBank/DDBJ whole genome shotgun (WGS) entry which is preliminary data.</text>
</comment>
<gene>
    <name evidence="1" type="ORF">ACFPEL_21540</name>
</gene>
<name>A0ABV9RLD2_9PSEU</name>
<protein>
    <submittedName>
        <fullName evidence="1">Uncharacterized protein</fullName>
    </submittedName>
</protein>